<dbReference type="InterPro" id="IPR025743">
    <property type="entry name" value="TssM1_N"/>
</dbReference>
<feature type="domain" description="Type VI secretion system component TssM1 N-terminal" evidence="4">
    <location>
        <begin position="184"/>
        <end position="441"/>
    </location>
</feature>
<sequence>MFKSSVGSLLKGLLLSRLFGMSAGICAILLLIWLLGSKVGLSDETLKLQVMAAILACFILGCLIHKLVFFLRTKKLKSQLDNASGNETTGLFQDKISDVLKALKSSQLGAQYRGDKALYALPWYMVIGPSGAGKSTLFARSGLDFPLKDDQRFHFQGIGGTRDCDWWFSDRAILIDTAGRYTEDENNDEWINFLRVLKDSRSKAPINGLILALPLDEILTTEREVLEAHVKHLKNRLHELISELGVTFPIYIVVTKADKLKGFEAFFDDLSANETKSPWGIYTLEETENKSVDIAAVVETRLNDLYERLLEQTIQKVNLATDATNKVEAFQFPNQFSGAVDKLNELLRLLFKDNPYHESPWFAGVYFTSGTQEGDTLERSSNALKSVFAKVGRRFSKAKNKEQSYFIDKLFSDVIFPLKDAVRGNRKRQKLGRLAKTATVLSILGVLTVSGIGLFTTYTANQLLIADYEAKVKTLMQRVNDTTSSELDRLNAIVGMYQQYQKLENIQTYSPLQLVHQYSFVESHGEAIKRLLENTIADTIHQKAVPTLLSSLDEYVKSWPALDAAQRQNIQDDYYVSLKTYLMLTSNQDRFDMGFVSQAIGDMWYRSYQDAEVRLNFKDRQLLFSDMAKLYLTESILNTGEIRFIGHRGDQSNTNTPGYKNPWLLLAASEKSEDIVATAQSQLTTKADPDALYRRLIAEAKNRFPSLSLSDVLSQSGLSVMYSNVSVDGIFTQGAWFDYVSQRIEDVSEVASKGDWVLGVSQAASAEIDESVLHTLRKDIRKRYFNDYAHAWSQFLRSVKVSSFKNLAEATQGLKALGIENSPWKTLFDRIAIEISLVEPEYKVQLLAQFANTEETEAKADGLLEHADSALNQIPIDIPLIPDFEIAATDLLTLIQPEKGVSENTNLVLYQDAMGALSEEFEYILASADINAEAKSYARSLITGQTAGKRQLYSTWIQVNNILLEMSPLESKVLSKPFKAPLSYAWKTILASTRTAIQQDWERRVYASYLDKIHGRFPFKDNVVDAAPLDVQGLLLPDSGDFWLFFKDELEPFLRYSNNKWRNRTWLKQGLGVNRSFINSLAGANRISQALFKQGTTEMKMSYAVYPIPVPGVTESLFEVNGERYRYRNEPQEWREFVWRPVDNQGGAKVTVKTAYDSNPELLEESGQWALLRLLKKAIVHHIRGTEFELEWPMNDDSSAELNADFEGDTTDSLARTSSTSVKYRIRADREGSVLNTSIIGDFELPKRLFGAR</sequence>
<dbReference type="InterPro" id="IPR048677">
    <property type="entry name" value="TssM1_hel"/>
</dbReference>
<evidence type="ECO:0000256" key="1">
    <source>
        <dbReference type="SAM" id="Phobius"/>
    </source>
</evidence>
<dbReference type="InterPro" id="IPR053156">
    <property type="entry name" value="T6SS_TssM-like"/>
</dbReference>
<dbReference type="NCBIfam" id="TIGR03348">
    <property type="entry name" value="VI_IcmF"/>
    <property type="match status" value="1"/>
</dbReference>
<dbReference type="PANTHER" id="PTHR36153:SF1">
    <property type="entry name" value="TYPE VI SECRETION SYSTEM COMPONENT TSSM1"/>
    <property type="match status" value="1"/>
</dbReference>
<dbReference type="EMBL" id="SNXC01000016">
    <property type="protein sequence ID" value="TDO95537.1"/>
    <property type="molecule type" value="Genomic_DNA"/>
</dbReference>
<keyword evidence="1" id="KW-0812">Transmembrane</keyword>
<reference evidence="6 7" key="1">
    <citation type="submission" date="2019-03" db="EMBL/GenBank/DDBJ databases">
        <title>Genomic Encyclopedia of Type Strains, Phase III (KMG-III): the genomes of soil and plant-associated and newly described type strains.</title>
        <authorList>
            <person name="Whitman W."/>
        </authorList>
    </citation>
    <scope>NUCLEOTIDE SEQUENCE [LARGE SCALE GENOMIC DNA]</scope>
    <source>
        <strain evidence="6 7">CECT 7378</strain>
    </source>
</reference>
<evidence type="ECO:0000259" key="3">
    <source>
        <dbReference type="Pfam" id="PF06761"/>
    </source>
</evidence>
<feature type="transmembrane region" description="Helical" evidence="1">
    <location>
        <begin position="434"/>
        <end position="455"/>
    </location>
</feature>
<dbReference type="CDD" id="cd00882">
    <property type="entry name" value="Ras_like_GTPase"/>
    <property type="match status" value="1"/>
</dbReference>
<proteinExistence type="predicted"/>
<evidence type="ECO:0000259" key="4">
    <source>
        <dbReference type="Pfam" id="PF14331"/>
    </source>
</evidence>
<dbReference type="InterPro" id="IPR017731">
    <property type="entry name" value="TssM1-like"/>
</dbReference>
<evidence type="ECO:0000259" key="2">
    <source>
        <dbReference type="Pfam" id="PF06744"/>
    </source>
</evidence>
<accession>A0A4R6M2Q4</accession>
<evidence type="ECO:0000313" key="7">
    <source>
        <dbReference type="Proteomes" id="UP000294656"/>
    </source>
</evidence>
<dbReference type="Pfam" id="PF14331">
    <property type="entry name" value="IcmF-related_N"/>
    <property type="match status" value="1"/>
</dbReference>
<dbReference type="InterPro" id="IPR027417">
    <property type="entry name" value="P-loop_NTPase"/>
</dbReference>
<dbReference type="InterPro" id="IPR010623">
    <property type="entry name" value="IcmF_C"/>
</dbReference>
<evidence type="ECO:0000259" key="5">
    <source>
        <dbReference type="Pfam" id="PF21070"/>
    </source>
</evidence>
<keyword evidence="7" id="KW-1185">Reference proteome</keyword>
<dbReference type="Pfam" id="PF21070">
    <property type="entry name" value="IcmF_helical"/>
    <property type="match status" value="1"/>
</dbReference>
<dbReference type="OrthoDB" id="9758229at2"/>
<gene>
    <name evidence="6" type="ORF">DFP79_3466</name>
</gene>
<dbReference type="RefSeq" id="WP_133505155.1">
    <property type="nucleotide sequence ID" value="NZ_SNXC01000016.1"/>
</dbReference>
<feature type="transmembrane region" description="Helical" evidence="1">
    <location>
        <begin position="48"/>
        <end position="71"/>
    </location>
</feature>
<dbReference type="Proteomes" id="UP000294656">
    <property type="component" value="Unassembled WGS sequence"/>
</dbReference>
<name>A0A4R6M2Q4_9GAMM</name>
<organism evidence="6 7">
    <name type="scientific">Marinomonas balearica</name>
    <dbReference type="NCBI Taxonomy" id="491947"/>
    <lineage>
        <taxon>Bacteria</taxon>
        <taxon>Pseudomonadati</taxon>
        <taxon>Pseudomonadota</taxon>
        <taxon>Gammaproteobacteria</taxon>
        <taxon>Oceanospirillales</taxon>
        <taxon>Oceanospirillaceae</taxon>
        <taxon>Marinomonas</taxon>
    </lineage>
</organism>
<dbReference type="Pfam" id="PF06761">
    <property type="entry name" value="IcmF-related"/>
    <property type="match status" value="1"/>
</dbReference>
<keyword evidence="1" id="KW-1133">Transmembrane helix</keyword>
<protein>
    <submittedName>
        <fullName evidence="6">Type VI secretion system protein ImpL</fullName>
    </submittedName>
</protein>
<dbReference type="PANTHER" id="PTHR36153">
    <property type="entry name" value="INNER MEMBRANE PROTEIN-RELATED"/>
    <property type="match status" value="1"/>
</dbReference>
<feature type="domain" description="Type VI secretion system component TssM1 helical" evidence="5">
    <location>
        <begin position="995"/>
        <end position="1096"/>
    </location>
</feature>
<dbReference type="InterPro" id="IPR009612">
    <property type="entry name" value="IcmF-rel"/>
</dbReference>
<feature type="transmembrane region" description="Helical" evidence="1">
    <location>
        <begin position="12"/>
        <end position="36"/>
    </location>
</feature>
<feature type="domain" description="IcmF-related" evidence="3">
    <location>
        <begin position="526"/>
        <end position="832"/>
    </location>
</feature>
<comment type="caution">
    <text evidence="6">The sequence shown here is derived from an EMBL/GenBank/DDBJ whole genome shotgun (WGS) entry which is preliminary data.</text>
</comment>
<keyword evidence="1" id="KW-0472">Membrane</keyword>
<evidence type="ECO:0000313" key="6">
    <source>
        <dbReference type="EMBL" id="TDO95537.1"/>
    </source>
</evidence>
<dbReference type="Gene3D" id="3.40.50.300">
    <property type="entry name" value="P-loop containing nucleotide triphosphate hydrolases"/>
    <property type="match status" value="1"/>
</dbReference>
<feature type="domain" description="Type VI secretion system IcmF C-terminal" evidence="2">
    <location>
        <begin position="1104"/>
        <end position="1202"/>
    </location>
</feature>
<dbReference type="AlphaFoldDB" id="A0A4R6M2Q4"/>
<dbReference type="Pfam" id="PF06744">
    <property type="entry name" value="IcmF_C"/>
    <property type="match status" value="1"/>
</dbReference>
<dbReference type="SUPFAM" id="SSF52540">
    <property type="entry name" value="P-loop containing nucleoside triphosphate hydrolases"/>
    <property type="match status" value="1"/>
</dbReference>